<comment type="caution">
    <text evidence="1">The sequence shown here is derived from an EMBL/GenBank/DDBJ whole genome shotgun (WGS) entry which is preliminary data.</text>
</comment>
<dbReference type="Proteomes" id="UP000305674">
    <property type="component" value="Unassembled WGS sequence"/>
</dbReference>
<accession>A0A4U1BEX2</accession>
<dbReference type="PANTHER" id="PTHR38013:SF1">
    <property type="entry name" value="GLYCOPROTEIN_POLYSACCHARIDE METABOLISM"/>
    <property type="match status" value="1"/>
</dbReference>
<dbReference type="OrthoDB" id="6400257at2"/>
<dbReference type="AlphaFoldDB" id="A0A4U1BEX2"/>
<dbReference type="PROSITE" id="PS51257">
    <property type="entry name" value="PROKAR_LIPOPROTEIN"/>
    <property type="match status" value="1"/>
</dbReference>
<proteinExistence type="predicted"/>
<organism evidence="1 2">
    <name type="scientific">Ferrimonas sediminicola</name>
    <dbReference type="NCBI Taxonomy" id="2569538"/>
    <lineage>
        <taxon>Bacteria</taxon>
        <taxon>Pseudomonadati</taxon>
        <taxon>Pseudomonadota</taxon>
        <taxon>Gammaproteobacteria</taxon>
        <taxon>Alteromonadales</taxon>
        <taxon>Ferrimonadaceae</taxon>
        <taxon>Ferrimonas</taxon>
    </lineage>
</organism>
<dbReference type="RefSeq" id="WP_136852334.1">
    <property type="nucleotide sequence ID" value="NZ_SWCI01000003.1"/>
</dbReference>
<protein>
    <submittedName>
        <fullName evidence="1">Chaperone for general secretion pathway YbaY</fullName>
    </submittedName>
</protein>
<reference evidence="1 2" key="1">
    <citation type="submission" date="2019-04" db="EMBL/GenBank/DDBJ databases">
        <authorList>
            <person name="Hwang J.C."/>
        </authorList>
    </citation>
    <scope>NUCLEOTIDE SEQUENCE [LARGE SCALE GENOMIC DNA]</scope>
    <source>
        <strain evidence="1 2">IMCC35001</strain>
    </source>
</reference>
<evidence type="ECO:0000313" key="1">
    <source>
        <dbReference type="EMBL" id="TKB49784.1"/>
    </source>
</evidence>
<gene>
    <name evidence="1" type="ORF">FCL40_06395</name>
</gene>
<dbReference type="InterPro" id="IPR053196">
    <property type="entry name" value="Lipoprotein_YbaY-like"/>
</dbReference>
<name>A0A4U1BEX2_9GAMM</name>
<evidence type="ECO:0000313" key="2">
    <source>
        <dbReference type="Proteomes" id="UP000305674"/>
    </source>
</evidence>
<sequence length="129" mass="14044">MLRILTVLLFSLVLTGCVTVGESQPKLVSITGVAGAEGVSLLPKGAELTVAIIDAKVRGAILAQKHFTVAKLPVLFKFQLPEKAIDPDADYLVVAMVKLEDRLLLQSYERFPVISNGERVVTVTMERPR</sequence>
<dbReference type="InterPro" id="IPR039366">
    <property type="entry name" value="Pilotin"/>
</dbReference>
<dbReference type="PANTHER" id="PTHR38013">
    <property type="entry name" value="GLYCOPROTEIN/POLYSACCHARIDE METABOLISM"/>
    <property type="match status" value="1"/>
</dbReference>
<dbReference type="EMBL" id="SWCI01000003">
    <property type="protein sequence ID" value="TKB49784.1"/>
    <property type="molecule type" value="Genomic_DNA"/>
</dbReference>
<dbReference type="Pfam" id="PF09619">
    <property type="entry name" value="YscW"/>
    <property type="match status" value="1"/>
</dbReference>
<keyword evidence="2" id="KW-1185">Reference proteome</keyword>